<dbReference type="InterPro" id="IPR007219">
    <property type="entry name" value="XnlR_reg_dom"/>
</dbReference>
<dbReference type="SMART" id="SM00906">
    <property type="entry name" value="Fungal_trans"/>
    <property type="match status" value="1"/>
</dbReference>
<protein>
    <recommendedName>
        <fullName evidence="6">Zn(2)-C6 fungal-type domain-containing protein</fullName>
    </recommendedName>
</protein>
<dbReference type="InterPro" id="IPR050815">
    <property type="entry name" value="TF_fung"/>
</dbReference>
<dbReference type="Gene3D" id="4.10.240.10">
    <property type="entry name" value="Zn(2)-C6 fungal-type DNA-binding domain"/>
    <property type="match status" value="1"/>
</dbReference>
<keyword evidence="4" id="KW-0804">Transcription</keyword>
<keyword evidence="8" id="KW-1185">Reference proteome</keyword>
<dbReference type="Pfam" id="PF04082">
    <property type="entry name" value="Fungal_trans"/>
    <property type="match status" value="1"/>
</dbReference>
<dbReference type="PANTHER" id="PTHR47338">
    <property type="entry name" value="ZN(II)2CYS6 TRANSCRIPTION FACTOR (EUROFUNG)-RELATED"/>
    <property type="match status" value="1"/>
</dbReference>
<dbReference type="CDD" id="cd12148">
    <property type="entry name" value="fungal_TF_MHR"/>
    <property type="match status" value="1"/>
</dbReference>
<evidence type="ECO:0000256" key="4">
    <source>
        <dbReference type="ARBA" id="ARBA00023163"/>
    </source>
</evidence>
<dbReference type="InterPro" id="IPR001138">
    <property type="entry name" value="Zn2Cys6_DnaBD"/>
</dbReference>
<reference evidence="7" key="1">
    <citation type="journal article" date="2020" name="Stud. Mycol.">
        <title>101 Dothideomycetes genomes: a test case for predicting lifestyles and emergence of pathogens.</title>
        <authorList>
            <person name="Haridas S."/>
            <person name="Albert R."/>
            <person name="Binder M."/>
            <person name="Bloem J."/>
            <person name="Labutti K."/>
            <person name="Salamov A."/>
            <person name="Andreopoulos B."/>
            <person name="Baker S."/>
            <person name="Barry K."/>
            <person name="Bills G."/>
            <person name="Bluhm B."/>
            <person name="Cannon C."/>
            <person name="Castanera R."/>
            <person name="Culley D."/>
            <person name="Daum C."/>
            <person name="Ezra D."/>
            <person name="Gonzalez J."/>
            <person name="Henrissat B."/>
            <person name="Kuo A."/>
            <person name="Liang C."/>
            <person name="Lipzen A."/>
            <person name="Lutzoni F."/>
            <person name="Magnuson J."/>
            <person name="Mondo S."/>
            <person name="Nolan M."/>
            <person name="Ohm R."/>
            <person name="Pangilinan J."/>
            <person name="Park H.-J."/>
            <person name="Ramirez L."/>
            <person name="Alfaro M."/>
            <person name="Sun H."/>
            <person name="Tritt A."/>
            <person name="Yoshinaga Y."/>
            <person name="Zwiers L.-H."/>
            <person name="Turgeon B."/>
            <person name="Goodwin S."/>
            <person name="Spatafora J."/>
            <person name="Crous P."/>
            <person name="Grigoriev I."/>
        </authorList>
    </citation>
    <scope>NUCLEOTIDE SEQUENCE</scope>
    <source>
        <strain evidence="7">CBS 130266</strain>
    </source>
</reference>
<dbReference type="GO" id="GO:0003677">
    <property type="term" value="F:DNA binding"/>
    <property type="evidence" value="ECO:0007669"/>
    <property type="project" value="InterPro"/>
</dbReference>
<evidence type="ECO:0000256" key="2">
    <source>
        <dbReference type="ARBA" id="ARBA00022723"/>
    </source>
</evidence>
<dbReference type="GO" id="GO:0005634">
    <property type="term" value="C:nucleus"/>
    <property type="evidence" value="ECO:0007669"/>
    <property type="project" value="UniProtKB-SubCell"/>
</dbReference>
<keyword evidence="2" id="KW-0479">Metal-binding</keyword>
<keyword evidence="5" id="KW-0539">Nucleus</keyword>
<dbReference type="PROSITE" id="PS00463">
    <property type="entry name" value="ZN2_CY6_FUNGAL_1"/>
    <property type="match status" value="1"/>
</dbReference>
<evidence type="ECO:0000259" key="6">
    <source>
        <dbReference type="PROSITE" id="PS50048"/>
    </source>
</evidence>
<evidence type="ECO:0000256" key="3">
    <source>
        <dbReference type="ARBA" id="ARBA00023015"/>
    </source>
</evidence>
<dbReference type="GO" id="GO:0000981">
    <property type="term" value="F:DNA-binding transcription factor activity, RNA polymerase II-specific"/>
    <property type="evidence" value="ECO:0007669"/>
    <property type="project" value="InterPro"/>
</dbReference>
<feature type="domain" description="Zn(2)-C6 fungal-type" evidence="6">
    <location>
        <begin position="13"/>
        <end position="43"/>
    </location>
</feature>
<dbReference type="InterPro" id="IPR036864">
    <property type="entry name" value="Zn2-C6_fun-type_DNA-bd_sf"/>
</dbReference>
<evidence type="ECO:0000256" key="5">
    <source>
        <dbReference type="ARBA" id="ARBA00023242"/>
    </source>
</evidence>
<dbReference type="SUPFAM" id="SSF57701">
    <property type="entry name" value="Zn2/Cys6 DNA-binding domain"/>
    <property type="match status" value="1"/>
</dbReference>
<evidence type="ECO:0000313" key="7">
    <source>
        <dbReference type="EMBL" id="KAF2430808.1"/>
    </source>
</evidence>
<dbReference type="PANTHER" id="PTHR47338:SF20">
    <property type="entry name" value="ZN(II)2CYS6 TRANSCRIPTION FACTOR (EUROFUNG)"/>
    <property type="match status" value="1"/>
</dbReference>
<comment type="subcellular location">
    <subcellularLocation>
        <location evidence="1">Nucleus</location>
    </subcellularLocation>
</comment>
<organism evidence="7 8">
    <name type="scientific">Tothia fuscella</name>
    <dbReference type="NCBI Taxonomy" id="1048955"/>
    <lineage>
        <taxon>Eukaryota</taxon>
        <taxon>Fungi</taxon>
        <taxon>Dikarya</taxon>
        <taxon>Ascomycota</taxon>
        <taxon>Pezizomycotina</taxon>
        <taxon>Dothideomycetes</taxon>
        <taxon>Pleosporomycetidae</taxon>
        <taxon>Venturiales</taxon>
        <taxon>Cylindrosympodiaceae</taxon>
        <taxon>Tothia</taxon>
    </lineage>
</organism>
<dbReference type="CDD" id="cd00067">
    <property type="entry name" value="GAL4"/>
    <property type="match status" value="1"/>
</dbReference>
<accession>A0A9P4TZD9</accession>
<dbReference type="SMART" id="SM00066">
    <property type="entry name" value="GAL4"/>
    <property type="match status" value="1"/>
</dbReference>
<dbReference type="Pfam" id="PF00172">
    <property type="entry name" value="Zn_clus"/>
    <property type="match status" value="1"/>
</dbReference>
<dbReference type="GO" id="GO:0008270">
    <property type="term" value="F:zinc ion binding"/>
    <property type="evidence" value="ECO:0007669"/>
    <property type="project" value="InterPro"/>
</dbReference>
<dbReference type="EMBL" id="MU007036">
    <property type="protein sequence ID" value="KAF2430808.1"/>
    <property type="molecule type" value="Genomic_DNA"/>
</dbReference>
<gene>
    <name evidence="7" type="ORF">EJ08DRAFT_210869</name>
</gene>
<proteinExistence type="predicted"/>
<evidence type="ECO:0000313" key="8">
    <source>
        <dbReference type="Proteomes" id="UP000800235"/>
    </source>
</evidence>
<keyword evidence="3" id="KW-0805">Transcription regulation</keyword>
<dbReference type="OrthoDB" id="3862662at2759"/>
<name>A0A9P4TZD9_9PEZI</name>
<sequence>MDFDYSTGYHPRACRRCKLLKRKCDKAFPKCSSCCKSRGKCLYPGIQDTSSVLEHPAHSTPSAALRDISIRPSGSEPSRVGSGFPPIYFLDFELFQRAIAEIPKVITGIRPELKVLTEDIREQANTYFCTIHPWIPFLSKKFFNERLLSPLAPRGTDISLLFACIKLVCSVPMGESMHSSAYITIKGSLLEAEMAGVVSLRILQAWILLCIYEFGHAIYPSAYLSVGICARYAAALGINFRESKSQRQTYHWIEAEERARALWAVVILDRFLNLGCQIPSLSTEDPSGDTHLPIDDVTWDRGLLNDDHAGTVSTPPTPLMGRFVLTAMATNLLGQVIRLIRDPEYSALHSSEAAAILDRALTALTTVAREEGMSRGVGVCTPTVFCHSARILLILHKQRQERHIEEHDNAQGSEIIRLGIASDLVRLSQRVTSKSGQPLNEELSPFALYAAYRTVVAYLEEGGKNSNGEHLHGLQEIKSLLTLSSKRWKLGGVYLKLIEAREAVYSSVKCVTKAKVFL</sequence>
<dbReference type="PROSITE" id="PS50048">
    <property type="entry name" value="ZN2_CY6_FUNGAL_2"/>
    <property type="match status" value="1"/>
</dbReference>
<dbReference type="GO" id="GO:0006351">
    <property type="term" value="P:DNA-templated transcription"/>
    <property type="evidence" value="ECO:0007669"/>
    <property type="project" value="InterPro"/>
</dbReference>
<dbReference type="AlphaFoldDB" id="A0A9P4TZD9"/>
<dbReference type="Proteomes" id="UP000800235">
    <property type="component" value="Unassembled WGS sequence"/>
</dbReference>
<evidence type="ECO:0000256" key="1">
    <source>
        <dbReference type="ARBA" id="ARBA00004123"/>
    </source>
</evidence>
<comment type="caution">
    <text evidence="7">The sequence shown here is derived from an EMBL/GenBank/DDBJ whole genome shotgun (WGS) entry which is preliminary data.</text>
</comment>